<dbReference type="EMBL" id="HBUF01673441">
    <property type="protein sequence ID" value="CAG6790873.1"/>
    <property type="molecule type" value="Transcribed_RNA"/>
</dbReference>
<dbReference type="CDD" id="cd12283">
    <property type="entry name" value="RRM1_RBM39_like"/>
    <property type="match status" value="1"/>
</dbReference>
<dbReference type="FunFam" id="3.30.70.330:FF:000135">
    <property type="entry name" value="RNA-binding protein 39 isoform X2"/>
    <property type="match status" value="1"/>
</dbReference>
<dbReference type="EMBL" id="HBUF01673438">
    <property type="protein sequence ID" value="CAG6790869.1"/>
    <property type="molecule type" value="Transcribed_RNA"/>
</dbReference>
<dbReference type="EMBL" id="HBUF01298542">
    <property type="protein sequence ID" value="CAG6690646.1"/>
    <property type="molecule type" value="Transcribed_RNA"/>
</dbReference>
<dbReference type="InterPro" id="IPR029123">
    <property type="entry name" value="RBM39_linker"/>
</dbReference>
<dbReference type="Pfam" id="PF00076">
    <property type="entry name" value="RRM_1"/>
    <property type="match status" value="2"/>
</dbReference>
<dbReference type="InterPro" id="IPR000504">
    <property type="entry name" value="RRM_dom"/>
</dbReference>
<dbReference type="SMART" id="SM00360">
    <property type="entry name" value="RRM"/>
    <property type="match status" value="3"/>
</dbReference>
<dbReference type="NCBIfam" id="TIGR01622">
    <property type="entry name" value="SF-CC1"/>
    <property type="match status" value="1"/>
</dbReference>
<name>A0A8D8XD50_9HEMI</name>
<dbReference type="FunFam" id="3.30.70.330:FF:000080">
    <property type="entry name" value="RNA-binding protein 39 isoform X1"/>
    <property type="match status" value="1"/>
</dbReference>
<keyword evidence="1" id="KW-0597">Phosphoprotein</keyword>
<dbReference type="GO" id="GO:0006397">
    <property type="term" value="P:mRNA processing"/>
    <property type="evidence" value="ECO:0007669"/>
    <property type="project" value="InterPro"/>
</dbReference>
<feature type="region of interest" description="Disordered" evidence="5">
    <location>
        <begin position="1"/>
        <end position="32"/>
    </location>
</feature>
<dbReference type="Pfam" id="PF15519">
    <property type="entry name" value="RBM39linker"/>
    <property type="match status" value="1"/>
</dbReference>
<dbReference type="EMBL" id="HBUF01673440">
    <property type="protein sequence ID" value="CAG6790871.1"/>
    <property type="molecule type" value="Transcribed_RNA"/>
</dbReference>
<dbReference type="InterPro" id="IPR035979">
    <property type="entry name" value="RBD_domain_sf"/>
</dbReference>
<dbReference type="EMBL" id="HBUF01344594">
    <property type="protein sequence ID" value="CAG6707911.1"/>
    <property type="molecule type" value="Transcribed_RNA"/>
</dbReference>
<dbReference type="GO" id="GO:0003723">
    <property type="term" value="F:RNA binding"/>
    <property type="evidence" value="ECO:0007669"/>
    <property type="project" value="UniProtKB-UniRule"/>
</dbReference>
<evidence type="ECO:0000256" key="2">
    <source>
        <dbReference type="ARBA" id="ARBA00022737"/>
    </source>
</evidence>
<dbReference type="FunFam" id="3.30.70.330:FF:000090">
    <property type="entry name" value="RNA-binding protein 39 isoform X1"/>
    <property type="match status" value="1"/>
</dbReference>
<dbReference type="InterPro" id="IPR012677">
    <property type="entry name" value="Nucleotide-bd_a/b_plait_sf"/>
</dbReference>
<evidence type="ECO:0000256" key="5">
    <source>
        <dbReference type="SAM" id="MobiDB-lite"/>
    </source>
</evidence>
<dbReference type="EMBL" id="HBUF01673443">
    <property type="protein sequence ID" value="CAG6790876.1"/>
    <property type="molecule type" value="Transcribed_RNA"/>
</dbReference>
<dbReference type="EMBL" id="HBUF01673442">
    <property type="protein sequence ID" value="CAG6790875.1"/>
    <property type="molecule type" value="Transcribed_RNA"/>
</dbReference>
<dbReference type="Gene3D" id="3.30.70.330">
    <property type="match status" value="3"/>
</dbReference>
<dbReference type="EMBL" id="HBUF01298544">
    <property type="protein sequence ID" value="CAG6690648.1"/>
    <property type="molecule type" value="Transcribed_RNA"/>
</dbReference>
<evidence type="ECO:0000259" key="6">
    <source>
        <dbReference type="PROSITE" id="PS50102"/>
    </source>
</evidence>
<accession>A0A8D8XD50</accession>
<keyword evidence="2" id="KW-0677">Repeat</keyword>
<reference evidence="7" key="1">
    <citation type="submission" date="2021-05" db="EMBL/GenBank/DDBJ databases">
        <authorList>
            <person name="Alioto T."/>
            <person name="Alioto T."/>
            <person name="Gomez Garrido J."/>
        </authorList>
    </citation>
    <scope>NUCLEOTIDE SEQUENCE</scope>
</reference>
<dbReference type="EMBL" id="HBUF01344596">
    <property type="protein sequence ID" value="CAG6707913.1"/>
    <property type="molecule type" value="Transcribed_RNA"/>
</dbReference>
<dbReference type="EMBL" id="HBUF01344593">
    <property type="protein sequence ID" value="CAG6707910.1"/>
    <property type="molecule type" value="Transcribed_RNA"/>
</dbReference>
<evidence type="ECO:0000256" key="4">
    <source>
        <dbReference type="PROSITE-ProRule" id="PRU00176"/>
    </source>
</evidence>
<dbReference type="GO" id="GO:0005634">
    <property type="term" value="C:nucleus"/>
    <property type="evidence" value="ECO:0007669"/>
    <property type="project" value="InterPro"/>
</dbReference>
<proteinExistence type="predicted"/>
<keyword evidence="3 4" id="KW-0694">RNA-binding</keyword>
<dbReference type="AlphaFoldDB" id="A0A8D8XD50"/>
<dbReference type="EMBL" id="HBUF01298545">
    <property type="protein sequence ID" value="CAG6690649.1"/>
    <property type="molecule type" value="Transcribed_RNA"/>
</dbReference>
<dbReference type="CDD" id="cd12285">
    <property type="entry name" value="RRM3_RBM39_like"/>
    <property type="match status" value="1"/>
</dbReference>
<sequence>MSSPYGANTFGPAKTFPPPRDNMRSAYSDDLSPEERDARTIFCMQLSQRIRTRDLEEFFSSVGKVRDVRLITCNKTRRFKGIAYIEFKDPESVPLAMGLNGQKLLGIPIIVQPTQAEKNRAVNTLPNLKPNAANAGGGPMRLYIGSLHFNITEDMLRGIFEPFGKIDNIQLMTEDSGRSKGYGFITFHGAEDAKKAQEQLNGFELAGRPMKVGTVTDRSDGMGGGGGGGASSLEMEEMERAGVDLGATGRLQLMIKLAEGTGLELPPAAASALNLAQNAIMGQSGVGASQFAAAMAPPIATQCFLLANMFDPATESNPTWDIEIRDDVIEECNKHGGVLHVFVDKVSPQGNVYVKCPSVTTAVAAVNSLHGRWFAGRVITAAYVPLINYHSLFPDTITMNQLLSTTRRVITS</sequence>
<dbReference type="PANTHER" id="PTHR48036">
    <property type="entry name" value="SPLICING FACTOR (PAD-1), PUTATIVE (AFU_ORTHOLOGUE AFUA_1G15810)-RELATED"/>
    <property type="match status" value="1"/>
</dbReference>
<feature type="domain" description="RRM" evidence="6">
    <location>
        <begin position="140"/>
        <end position="217"/>
    </location>
</feature>
<evidence type="ECO:0000256" key="3">
    <source>
        <dbReference type="ARBA" id="ARBA00022884"/>
    </source>
</evidence>
<evidence type="ECO:0000313" key="7">
    <source>
        <dbReference type="EMBL" id="CAG6690649.1"/>
    </source>
</evidence>
<organism evidence="7">
    <name type="scientific">Cacopsylla melanoneura</name>
    <dbReference type="NCBI Taxonomy" id="428564"/>
    <lineage>
        <taxon>Eukaryota</taxon>
        <taxon>Metazoa</taxon>
        <taxon>Ecdysozoa</taxon>
        <taxon>Arthropoda</taxon>
        <taxon>Hexapoda</taxon>
        <taxon>Insecta</taxon>
        <taxon>Pterygota</taxon>
        <taxon>Neoptera</taxon>
        <taxon>Paraneoptera</taxon>
        <taxon>Hemiptera</taxon>
        <taxon>Sternorrhyncha</taxon>
        <taxon>Psylloidea</taxon>
        <taxon>Psyllidae</taxon>
        <taxon>Psyllinae</taxon>
        <taxon>Cacopsylla</taxon>
    </lineage>
</organism>
<dbReference type="EMBL" id="HBUF01673439">
    <property type="protein sequence ID" value="CAG6790870.1"/>
    <property type="molecule type" value="Transcribed_RNA"/>
</dbReference>
<dbReference type="SUPFAM" id="SSF54928">
    <property type="entry name" value="RNA-binding domain, RBD"/>
    <property type="match status" value="2"/>
</dbReference>
<dbReference type="CDD" id="cd12284">
    <property type="entry name" value="RRM2_RBM23_RBM39"/>
    <property type="match status" value="1"/>
</dbReference>
<evidence type="ECO:0000256" key="1">
    <source>
        <dbReference type="ARBA" id="ARBA00022553"/>
    </source>
</evidence>
<dbReference type="InterPro" id="IPR006509">
    <property type="entry name" value="RBM39_SF"/>
</dbReference>
<dbReference type="PROSITE" id="PS50102">
    <property type="entry name" value="RRM"/>
    <property type="match status" value="2"/>
</dbReference>
<protein>
    <submittedName>
        <fullName evidence="7">RNA-binding protein 39</fullName>
    </submittedName>
</protein>
<feature type="domain" description="RRM" evidence="6">
    <location>
        <begin position="39"/>
        <end position="116"/>
    </location>
</feature>
<dbReference type="EMBL" id="HBUF01298543">
    <property type="protein sequence ID" value="CAG6690647.1"/>
    <property type="molecule type" value="Transcribed_RNA"/>
</dbReference>